<evidence type="ECO:0000313" key="3">
    <source>
        <dbReference type="Proteomes" id="UP001056730"/>
    </source>
</evidence>
<keyword evidence="1" id="KW-1133">Transmembrane helix</keyword>
<evidence type="ECO:0000256" key="1">
    <source>
        <dbReference type="SAM" id="Phobius"/>
    </source>
</evidence>
<accession>A0A9Q8Y0R3</accession>
<evidence type="ECO:0008006" key="4">
    <source>
        <dbReference type="Google" id="ProtNLM"/>
    </source>
</evidence>
<keyword evidence="1" id="KW-0812">Transmembrane</keyword>
<feature type="transmembrane region" description="Helical" evidence="1">
    <location>
        <begin position="52"/>
        <end position="69"/>
    </location>
</feature>
<organism evidence="2 3">
    <name type="scientific">Lactococcus formosensis</name>
    <dbReference type="NCBI Taxonomy" id="1281486"/>
    <lineage>
        <taxon>Bacteria</taxon>
        <taxon>Bacillati</taxon>
        <taxon>Bacillota</taxon>
        <taxon>Bacilli</taxon>
        <taxon>Lactobacillales</taxon>
        <taxon>Streptococcaceae</taxon>
        <taxon>Lactococcus</taxon>
    </lineage>
</organism>
<reference evidence="2" key="1">
    <citation type="journal article" date="2022" name="Front. Microbiol.">
        <title>Feed Insects as a Reservoir of Granadaene-Producing Lactococci.</title>
        <authorList>
            <person name="Neuzil-Bunesova V."/>
            <person name="Ramirez Garcia A."/>
            <person name="Modrackova N."/>
            <person name="Makovska M."/>
            <person name="Sabolova M."/>
            <person name="Sproer C."/>
            <person name="Bunk B."/>
            <person name="Blom J."/>
            <person name="Schwab C."/>
        </authorList>
    </citation>
    <scope>NUCLEOTIDE SEQUENCE</scope>
    <source>
        <strain evidence="2">I4/6O</strain>
    </source>
</reference>
<dbReference type="KEGG" id="lfo:LMK00_08775"/>
<dbReference type="AlphaFoldDB" id="A0A9Q8Y0R3"/>
<feature type="transmembrane region" description="Helical" evidence="1">
    <location>
        <begin position="29"/>
        <end position="46"/>
    </location>
</feature>
<dbReference type="EMBL" id="CP086395">
    <property type="protein sequence ID" value="USJ19918.1"/>
    <property type="molecule type" value="Genomic_DNA"/>
</dbReference>
<protein>
    <recommendedName>
        <fullName evidence="4">PrgI family protein</fullName>
    </recommendedName>
</protein>
<dbReference type="RefSeq" id="WP_195917413.1">
    <property type="nucleotide sequence ID" value="NZ_CP086395.1"/>
</dbReference>
<proteinExistence type="predicted"/>
<keyword evidence="1" id="KW-0472">Membrane</keyword>
<sequence length="121" mass="14196">MAVQSTFHKDLSKFEPVYRWGLTKRQLKMILGMIPGIIIIILEVFFITGYLFWIAAFLTAVLLIGPPVLKGTGKMDEMYNEMDFYFRIQDRYYQSGQIRRYTSDEFTPKKGIKEFDTRSSS</sequence>
<evidence type="ECO:0000313" key="2">
    <source>
        <dbReference type="EMBL" id="USJ19918.1"/>
    </source>
</evidence>
<name>A0A9Q8Y0R3_9LACT</name>
<gene>
    <name evidence="2" type="ORF">LMK00_08775</name>
</gene>
<dbReference type="Proteomes" id="UP001056730">
    <property type="component" value="Chromosome"/>
</dbReference>